<protein>
    <submittedName>
        <fullName evidence="1">Uncharacterized protein</fullName>
    </submittedName>
</protein>
<dbReference type="PANTHER" id="PTHR33332">
    <property type="entry name" value="REVERSE TRANSCRIPTASE DOMAIN-CONTAINING PROTEIN"/>
    <property type="match status" value="1"/>
</dbReference>
<keyword evidence="2" id="KW-1185">Reference proteome</keyword>
<dbReference type="OrthoDB" id="10056483at2759"/>
<dbReference type="PRINTS" id="PR01345">
    <property type="entry name" value="CERVTRCPTASE"/>
</dbReference>
<evidence type="ECO:0000313" key="2">
    <source>
        <dbReference type="Proteomes" id="UP000269221"/>
    </source>
</evidence>
<accession>A0A3M0KKV8</accession>
<dbReference type="EMBL" id="QRBI01000105">
    <property type="protein sequence ID" value="RMC13888.1"/>
    <property type="molecule type" value="Genomic_DNA"/>
</dbReference>
<dbReference type="AlphaFoldDB" id="A0A3M0KKV8"/>
<comment type="caution">
    <text evidence="1">The sequence shown here is derived from an EMBL/GenBank/DDBJ whole genome shotgun (WGS) entry which is preliminary data.</text>
</comment>
<proteinExistence type="predicted"/>
<dbReference type="STRING" id="333673.A0A3M0KKV8"/>
<dbReference type="Proteomes" id="UP000269221">
    <property type="component" value="Unassembled WGS sequence"/>
</dbReference>
<sequence>MSAPAKEAQSLEWDHRPVREHLTGTTRQFQPLQPGLELGPGLFNSFVGDWDSGTERSLSKLTDNTNLGAVVNTLPLQRDPDRAERWGHLNLMKFNNAKRKVLHLGEVNPEQQYRLGKEKIEGSPEKKDLGVLVEEKLNITCQHALGSPENQLHTRLHQKQHGWAAAQGRGLCTYALARPAVLHASLGSPA</sequence>
<organism evidence="1 2">
    <name type="scientific">Hirundo rustica rustica</name>
    <dbReference type="NCBI Taxonomy" id="333673"/>
    <lineage>
        <taxon>Eukaryota</taxon>
        <taxon>Metazoa</taxon>
        <taxon>Chordata</taxon>
        <taxon>Craniata</taxon>
        <taxon>Vertebrata</taxon>
        <taxon>Euteleostomi</taxon>
        <taxon>Archelosauria</taxon>
        <taxon>Archosauria</taxon>
        <taxon>Dinosauria</taxon>
        <taxon>Saurischia</taxon>
        <taxon>Theropoda</taxon>
        <taxon>Coelurosauria</taxon>
        <taxon>Aves</taxon>
        <taxon>Neognathae</taxon>
        <taxon>Neoaves</taxon>
        <taxon>Telluraves</taxon>
        <taxon>Australaves</taxon>
        <taxon>Passeriformes</taxon>
        <taxon>Sylvioidea</taxon>
        <taxon>Hirundinidae</taxon>
        <taxon>Hirundo</taxon>
    </lineage>
</organism>
<gene>
    <name evidence="1" type="ORF">DUI87_08971</name>
</gene>
<evidence type="ECO:0000313" key="1">
    <source>
        <dbReference type="EMBL" id="RMC13888.1"/>
    </source>
</evidence>
<name>A0A3M0KKV8_HIRRU</name>
<reference evidence="1 2" key="1">
    <citation type="submission" date="2018-07" db="EMBL/GenBank/DDBJ databases">
        <title>A high quality draft genome assembly of the barn swallow (H. rustica rustica).</title>
        <authorList>
            <person name="Formenti G."/>
            <person name="Chiara M."/>
            <person name="Poveda L."/>
            <person name="Francoijs K.-J."/>
            <person name="Bonisoli-Alquati A."/>
            <person name="Canova L."/>
            <person name="Gianfranceschi L."/>
            <person name="Horner D.S."/>
            <person name="Saino N."/>
        </authorList>
    </citation>
    <scope>NUCLEOTIDE SEQUENCE [LARGE SCALE GENOMIC DNA]</scope>
    <source>
        <strain evidence="1">Chelidonia</strain>
        <tissue evidence="1">Blood</tissue>
    </source>
</reference>